<evidence type="ECO:0000313" key="26">
    <source>
        <dbReference type="Proteomes" id="UP000000801"/>
    </source>
</evidence>
<dbReference type="Pfam" id="PF01225">
    <property type="entry name" value="Mur_ligase"/>
    <property type="match status" value="1"/>
</dbReference>
<evidence type="ECO:0000313" key="21">
    <source>
        <dbReference type="EMBL" id="CRI47555.1"/>
    </source>
</evidence>
<dbReference type="EMBL" id="LN847006">
    <property type="protein sequence ID" value="CRI40812.1"/>
    <property type="molecule type" value="Genomic_DNA"/>
</dbReference>
<evidence type="ECO:0000313" key="15">
    <source>
        <dbReference type="EMBL" id="AAD19037.1"/>
    </source>
</evidence>
<feature type="domain" description="Mur ligase C-terminal" evidence="13">
    <location>
        <begin position="315"/>
        <end position="436"/>
    </location>
</feature>
<dbReference type="KEGG" id="cpn:CPn_0899"/>
<feature type="domain" description="Mur ligase central" evidence="14">
    <location>
        <begin position="110"/>
        <end position="291"/>
    </location>
</feature>
<evidence type="ECO:0000256" key="2">
    <source>
        <dbReference type="ARBA" id="ARBA00022598"/>
    </source>
</evidence>
<dbReference type="PATRIC" id="fig|115713.3.peg.980"/>
<dbReference type="InterPro" id="IPR005863">
    <property type="entry name" value="UDP-N-AcMur_synth"/>
</dbReference>
<evidence type="ECO:0000313" key="23">
    <source>
        <dbReference type="EMBL" id="CRI50960.1"/>
    </source>
</evidence>
<dbReference type="EMBL" id="LN847227">
    <property type="protein sequence ID" value="CRI46408.1"/>
    <property type="molecule type" value="Genomic_DNA"/>
</dbReference>
<dbReference type="UniPathway" id="UPA00219"/>
<comment type="pathway">
    <text evidence="11">Cell wall biogenesis; peptidoglycan biosynthesis.</text>
</comment>
<evidence type="ECO:0000259" key="12">
    <source>
        <dbReference type="Pfam" id="PF01225"/>
    </source>
</evidence>
<dbReference type="Pfam" id="PF02875">
    <property type="entry name" value="Mur_ligase_C"/>
    <property type="match status" value="1"/>
</dbReference>
<dbReference type="Gene3D" id="3.40.1190.10">
    <property type="entry name" value="Mur-like, catalytic domain"/>
    <property type="match status" value="1"/>
</dbReference>
<evidence type="ECO:0000256" key="3">
    <source>
        <dbReference type="ARBA" id="ARBA00022618"/>
    </source>
</evidence>
<evidence type="ECO:0000313" key="19">
    <source>
        <dbReference type="EMBL" id="CRI44152.1"/>
    </source>
</evidence>
<dbReference type="EMBL" id="LN847237">
    <property type="protein sequence ID" value="CRI47555.1"/>
    <property type="molecule type" value="Genomic_DNA"/>
</dbReference>
<keyword evidence="9 11" id="KW-0131">Cell cycle</keyword>
<protein>
    <recommendedName>
        <fullName evidence="11">UDP-N-acetylmuramoyl-tripeptide--D-alanyl-D-alanine ligase</fullName>
        <ecNumber evidence="11">6.3.2.10</ecNumber>
    </recommendedName>
</protein>
<sequence>MRAMLLEDWVSLMLSDVSCPKCDKKITGFAIDSQQVQPGDLFFALPGNATDGHQFLKHAATAGAVAAVVSHDYQGDSFGLELIRVDDTKSALQEAGSNQCNLFQGTLVGITGSVGKTTTKEFSKTILSSIYKTHASPKSYNSQLTVPLSLLMAEGDEDVMILEMGVSEPGNMQDLLRIVQPEIAVITHINDQHAMHFPQGIQEILKEKSYILQKSKLQLLPKDSPYYLDLRSCSPTAEKFSFSFNDPLADFCYKAISGDSVVIQTPEENYCLPIAFSYKPAYTNLLIAVALSWILEVPEEGVIRSLPELKLPPMRFEHSMRNGMQVINDAYNACPEAMIAALDALPLPSDGGKIILILGHMAELGRYSEEGHALVAEKAASRGDMIFFIGEKWIPVQSVLKSYSCEVSFFSSAQDVKDILKQVARYGDVILLKGSRALALESLLACF</sequence>
<reference evidence="15 26" key="1">
    <citation type="journal article" date="1999" name="Nat. Genet.">
        <title>Comparative genomes of Chlamydia pneumoniae and C. trachomatis.</title>
        <authorList>
            <person name="Kalman S."/>
            <person name="Mitchell W."/>
            <person name="Marathe R."/>
            <person name="Lammel C."/>
            <person name="Fan J."/>
            <person name="Hyman R.W."/>
            <person name="Olinger L."/>
            <person name="Grimwood J."/>
            <person name="Davis R.W."/>
            <person name="Stephens R.S."/>
        </authorList>
    </citation>
    <scope>NUCLEOTIDE SEQUENCE [LARGE SCALE GENOMIC DNA]</scope>
    <source>
        <strain evidence="15 26">CWL029</strain>
    </source>
</reference>
<evidence type="ECO:0000256" key="10">
    <source>
        <dbReference type="ARBA" id="ARBA00023316"/>
    </source>
</evidence>
<evidence type="ECO:0000313" key="24">
    <source>
        <dbReference type="EMBL" id="CRI52090.1"/>
    </source>
</evidence>
<dbReference type="InterPro" id="IPR036565">
    <property type="entry name" value="Mur-like_cat_sf"/>
</dbReference>
<feature type="domain" description="Mur ligase N-terminal catalytic" evidence="12">
    <location>
        <begin position="25"/>
        <end position="73"/>
    </location>
</feature>
<keyword evidence="6" id="KW-0460">Magnesium</keyword>
<comment type="subcellular location">
    <subcellularLocation>
        <location evidence="11">Cytoplasm</location>
    </subcellularLocation>
</comment>
<evidence type="ECO:0000256" key="4">
    <source>
        <dbReference type="ARBA" id="ARBA00022741"/>
    </source>
</evidence>
<dbReference type="InterPro" id="IPR004101">
    <property type="entry name" value="Mur_ligase_C"/>
</dbReference>
<dbReference type="GO" id="GO:0071555">
    <property type="term" value="P:cell wall organization"/>
    <property type="evidence" value="ECO:0007669"/>
    <property type="project" value="UniProtKB-KW"/>
</dbReference>
<dbReference type="EMBL" id="LN847240">
    <property type="protein sequence ID" value="CRI50960.1"/>
    <property type="molecule type" value="Genomic_DNA"/>
</dbReference>
<evidence type="ECO:0000256" key="6">
    <source>
        <dbReference type="ARBA" id="ARBA00022842"/>
    </source>
</evidence>
<dbReference type="InterPro" id="IPR013221">
    <property type="entry name" value="Mur_ligase_cen"/>
</dbReference>
<dbReference type="RefSeq" id="WP_010883534.1">
    <property type="nucleotide sequence ID" value="NZ_LN846980.1"/>
</dbReference>
<dbReference type="GeneID" id="45050955"/>
<evidence type="ECO:0000313" key="18">
    <source>
        <dbReference type="EMBL" id="CRI43034.1"/>
    </source>
</evidence>
<evidence type="ECO:0000256" key="8">
    <source>
        <dbReference type="ARBA" id="ARBA00022984"/>
    </source>
</evidence>
<dbReference type="InterPro" id="IPR051046">
    <property type="entry name" value="MurCDEF_CellWall_CoF430Synth"/>
</dbReference>
<dbReference type="InterPro" id="IPR035911">
    <property type="entry name" value="MurE/MurF_N"/>
</dbReference>
<evidence type="ECO:0000256" key="7">
    <source>
        <dbReference type="ARBA" id="ARBA00022960"/>
    </source>
</evidence>
<dbReference type="Gene3D" id="3.90.190.20">
    <property type="entry name" value="Mur ligase, C-terminal domain"/>
    <property type="match status" value="1"/>
</dbReference>
<dbReference type="AlphaFoldDB" id="A0A0F7XGF8"/>
<evidence type="ECO:0000259" key="13">
    <source>
        <dbReference type="Pfam" id="PF02875"/>
    </source>
</evidence>
<evidence type="ECO:0000313" key="20">
    <source>
        <dbReference type="EMBL" id="CRI46408.1"/>
    </source>
</evidence>
<dbReference type="EMBL" id="LN847058">
    <property type="protein sequence ID" value="CRI43034.1"/>
    <property type="molecule type" value="Genomic_DNA"/>
</dbReference>
<dbReference type="Gene3D" id="3.40.1390.10">
    <property type="entry name" value="MurE/MurF, N-terminal domain"/>
    <property type="match status" value="1"/>
</dbReference>
<dbReference type="GO" id="GO:0051301">
    <property type="term" value="P:cell division"/>
    <property type="evidence" value="ECO:0007669"/>
    <property type="project" value="UniProtKB-KW"/>
</dbReference>
<evidence type="ECO:0000313" key="22">
    <source>
        <dbReference type="EMBL" id="CRI49832.1"/>
    </source>
</evidence>
<dbReference type="EMBL" id="LN846999">
    <property type="protein sequence ID" value="CRI38550.1"/>
    <property type="molecule type" value="Genomic_DNA"/>
</dbReference>
<keyword evidence="7 11" id="KW-0133">Cell shape</keyword>
<dbReference type="Pfam" id="PF08245">
    <property type="entry name" value="Mur_ligase_M"/>
    <property type="match status" value="1"/>
</dbReference>
<dbReference type="PANTHER" id="PTHR43024">
    <property type="entry name" value="UDP-N-ACETYLMURAMOYL-TRIPEPTIDE--D-ALANYL-D-ALANINE LIGASE"/>
    <property type="match status" value="1"/>
</dbReference>
<evidence type="ECO:0000256" key="5">
    <source>
        <dbReference type="ARBA" id="ARBA00022840"/>
    </source>
</evidence>
<dbReference type="InterPro" id="IPR000713">
    <property type="entry name" value="Mur_ligase_N"/>
</dbReference>
<dbReference type="Proteomes" id="UP000000801">
    <property type="component" value="Chromosome"/>
</dbReference>
<evidence type="ECO:0000256" key="9">
    <source>
        <dbReference type="ARBA" id="ARBA00023306"/>
    </source>
</evidence>
<dbReference type="EMBL" id="LN847244">
    <property type="protein sequence ID" value="CRI49832.1"/>
    <property type="molecule type" value="Genomic_DNA"/>
</dbReference>
<evidence type="ECO:0000256" key="11">
    <source>
        <dbReference type="RuleBase" id="RU004136"/>
    </source>
</evidence>
<dbReference type="SUPFAM" id="SSF53244">
    <property type="entry name" value="MurD-like peptide ligases, peptide-binding domain"/>
    <property type="match status" value="1"/>
</dbReference>
<dbReference type="InterPro" id="IPR036615">
    <property type="entry name" value="Mur_ligase_C_dom_sf"/>
</dbReference>
<dbReference type="GO" id="GO:0009252">
    <property type="term" value="P:peptidoglycan biosynthetic process"/>
    <property type="evidence" value="ECO:0007669"/>
    <property type="project" value="UniProtKB-UniPathway"/>
</dbReference>
<dbReference type="PANTHER" id="PTHR43024:SF1">
    <property type="entry name" value="UDP-N-ACETYLMURAMOYL-TRIPEPTIDE--D-ALANYL-D-ALANINE LIGASE"/>
    <property type="match status" value="1"/>
</dbReference>
<evidence type="ECO:0000313" key="17">
    <source>
        <dbReference type="EMBL" id="CRI40812.1"/>
    </source>
</evidence>
<keyword evidence="1" id="KW-0963">Cytoplasm</keyword>
<dbReference type="NCBIfam" id="TIGR01143">
    <property type="entry name" value="murF"/>
    <property type="match status" value="1"/>
</dbReference>
<evidence type="ECO:0000313" key="25">
    <source>
        <dbReference type="EMBL" id="CRI53975.1"/>
    </source>
</evidence>
<comment type="catalytic activity">
    <reaction evidence="11">
        <text>D-alanyl-D-alanine + UDP-N-acetyl-alpha-D-muramoyl-L-alanyl-gamma-D-glutamyl-meso-2,6-diaminopimelate + ATP = UDP-N-acetyl-alpha-D-muramoyl-L-alanyl-gamma-D-glutamyl-meso-2,6-diaminopimeloyl-D-alanyl-D-alanine + ADP + phosphate + H(+)</text>
        <dbReference type="Rhea" id="RHEA:28374"/>
        <dbReference type="ChEBI" id="CHEBI:15378"/>
        <dbReference type="ChEBI" id="CHEBI:30616"/>
        <dbReference type="ChEBI" id="CHEBI:43474"/>
        <dbReference type="ChEBI" id="CHEBI:57822"/>
        <dbReference type="ChEBI" id="CHEBI:61386"/>
        <dbReference type="ChEBI" id="CHEBI:83905"/>
        <dbReference type="ChEBI" id="CHEBI:456216"/>
        <dbReference type="EC" id="6.3.2.10"/>
    </reaction>
</comment>
<dbReference type="SUPFAM" id="SSF63418">
    <property type="entry name" value="MurE/MurF N-terminal domain"/>
    <property type="match status" value="1"/>
</dbReference>
<keyword evidence="8 11" id="KW-0573">Peptidoglycan synthesis</keyword>
<dbReference type="EMBL" id="AE001363">
    <property type="protein sequence ID" value="AAD19037.1"/>
    <property type="molecule type" value="Genomic_DNA"/>
</dbReference>
<keyword evidence="10 11" id="KW-0961">Cell wall biogenesis/degradation</keyword>
<dbReference type="GO" id="GO:0005737">
    <property type="term" value="C:cytoplasm"/>
    <property type="evidence" value="ECO:0007669"/>
    <property type="project" value="UniProtKB-SubCell"/>
</dbReference>
<keyword evidence="5" id="KW-0067">ATP-binding</keyword>
<evidence type="ECO:0000256" key="1">
    <source>
        <dbReference type="ARBA" id="ARBA00022490"/>
    </source>
</evidence>
<dbReference type="HOGENOM" id="CLU_031507_1_2_0"/>
<dbReference type="EMBL" id="LN847203">
    <property type="protein sequence ID" value="CRI44152.1"/>
    <property type="molecule type" value="Genomic_DNA"/>
</dbReference>
<dbReference type="GO" id="GO:0005524">
    <property type="term" value="F:ATP binding"/>
    <property type="evidence" value="ECO:0007669"/>
    <property type="project" value="UniProtKB-KW"/>
</dbReference>
<reference evidence="22" key="2">
    <citation type="submission" date="2015-05" db="EMBL/GenBank/DDBJ databases">
        <authorList>
            <person name="Rattei Thomas"/>
        </authorList>
    </citation>
    <scope>NUCLEOTIDE SEQUENCE</scope>
    <source>
        <strain evidence="16">CV15</strain>
        <strain evidence="17">CWL029c</strain>
        <strain evidence="18">DC9</strain>
        <strain evidence="19">H12</strain>
        <strain evidence="20">MUL2216</strain>
        <strain evidence="21">Panola</strain>
        <strain evidence="23">PB1</strain>
        <strain evidence="22">U1271</strain>
        <strain evidence="24">UZG1</strain>
        <strain evidence="25">Wien2</strain>
    </source>
</reference>
<keyword evidence="2 22" id="KW-0436">Ligase</keyword>
<dbReference type="EMBL" id="LN847246">
    <property type="protein sequence ID" value="CRI52090.1"/>
    <property type="molecule type" value="Genomic_DNA"/>
</dbReference>
<organism evidence="22">
    <name type="scientific">Chlamydia pneumoniae</name>
    <name type="common">Chlamydophila pneumoniae</name>
    <dbReference type="NCBI Taxonomy" id="83558"/>
    <lineage>
        <taxon>Bacteria</taxon>
        <taxon>Pseudomonadati</taxon>
        <taxon>Chlamydiota</taxon>
        <taxon>Chlamydiia</taxon>
        <taxon>Chlamydiales</taxon>
        <taxon>Chlamydiaceae</taxon>
        <taxon>Chlamydia/Chlamydophila group</taxon>
        <taxon>Chlamydia</taxon>
    </lineage>
</organism>
<accession>A0A0F7XGF8</accession>
<keyword evidence="4" id="KW-0547">Nucleotide-binding</keyword>
<dbReference type="EMBL" id="LN847255">
    <property type="protein sequence ID" value="CRI53975.1"/>
    <property type="molecule type" value="Genomic_DNA"/>
</dbReference>
<dbReference type="SUPFAM" id="SSF53623">
    <property type="entry name" value="MurD-like peptide ligases, catalytic domain"/>
    <property type="match status" value="1"/>
</dbReference>
<gene>
    <name evidence="15" type="primary">murF</name>
    <name evidence="15" type="ordered locus">CPn_0899</name>
    <name evidence="16" type="ORF">BN1224_CV15_C_03830</name>
    <name evidence="18" type="ORF">BN1224_DC9_CC_00350</name>
    <name evidence="19" type="ORF">BN1224_H12_EY_00360</name>
    <name evidence="20" type="ORF">BN1224_MUL2216_F_04630</name>
    <name evidence="21" type="ORF">BN1224_Panola_L_00590</name>
    <name evidence="23" type="ORF">BN1224_PB1_B_09290</name>
    <name evidence="22" type="ORF">BN1224_U1271_C_07720</name>
    <name evidence="24" type="ORF">BN1224_UZG1_B_02390</name>
    <name evidence="25" type="ORF">BN1224_Wien2_H_01570</name>
    <name evidence="17" type="ORF">CWL029c_F_00590</name>
</gene>
<keyword evidence="3 11" id="KW-0132">Cell division</keyword>
<dbReference type="GO" id="GO:0008360">
    <property type="term" value="P:regulation of cell shape"/>
    <property type="evidence" value="ECO:0007669"/>
    <property type="project" value="UniProtKB-KW"/>
</dbReference>
<evidence type="ECO:0000259" key="14">
    <source>
        <dbReference type="Pfam" id="PF08245"/>
    </source>
</evidence>
<comment type="function">
    <text evidence="11">Involved in cell wall formation. Catalyzes the final step in the synthesis of UDP-N-acetylmuramoyl-pentapeptide, the precursor of murein.</text>
</comment>
<evidence type="ECO:0000313" key="16">
    <source>
        <dbReference type="EMBL" id="CRI38550.1"/>
    </source>
</evidence>
<dbReference type="GO" id="GO:0047480">
    <property type="term" value="F:UDP-N-acetylmuramoyl-tripeptide-D-alanyl-D-alanine ligase activity"/>
    <property type="evidence" value="ECO:0007669"/>
    <property type="project" value="UniProtKB-EC"/>
</dbReference>
<dbReference type="EC" id="6.3.2.10" evidence="11"/>
<proteinExistence type="predicted"/>
<name>A0A0F7XGF8_CHLPN</name>